<name>A0AA41YYR0_9HYPH</name>
<sequence length="506" mass="52783">MQPAQVPGPDYCWRDIAAIADGAPMRLSGDAEARIARARLIVDAIVAKGVRAYGVNTGVGALSETVVPREDQRSLSRHIVLSHAVATGPLMSVPETRAIMAAAIANMAHGHSGVRPELVTYLLALLDQGCTPSVPRQGSVGYVTHMAHVALVLIGEGEALVAGQLRSGQDALACIGLSPLTLDTKEGLSVINGTPCATGLACLALARAERLLDWADAVAALSFECLGGQLPSISADAMAMHRSPGLGRIAEVLRSILDGSERLKRAQGMRLQDALSVRAVPQVHGAARDAFEYAASVIDRELASCCDNPLVHGTPTHPQVSSTAHAVGAGVALAMDTLAIAVAEVAAMAERRLDRLLNPLVSGLPPFLAETGGVHSGLMIAQYAAASLVSENRRLAGPASLDGGVTSGLQEDHLSHATPASLKALAIISNSARVIGTEWVAATQASDLYHGEETRAPGTERLHARLRALLPPYADDRPLGRDLDRAARVIREENVKPVGTRSPSSC</sequence>
<dbReference type="InterPro" id="IPR008948">
    <property type="entry name" value="L-Aspartase-like"/>
</dbReference>
<evidence type="ECO:0000313" key="1">
    <source>
        <dbReference type="EMBL" id="MCW6511046.1"/>
    </source>
</evidence>
<reference evidence="1" key="1">
    <citation type="submission" date="2022-05" db="EMBL/GenBank/DDBJ databases">
        <authorList>
            <person name="Pankratov T."/>
        </authorList>
    </citation>
    <scope>NUCLEOTIDE SEQUENCE</scope>
    <source>
        <strain evidence="1">BP6-180914</strain>
    </source>
</reference>
<dbReference type="Gene3D" id="1.20.200.10">
    <property type="entry name" value="Fumarase/aspartase (Central domain)"/>
    <property type="match status" value="1"/>
</dbReference>
<dbReference type="EMBL" id="JAMOIM010000020">
    <property type="protein sequence ID" value="MCW6511046.1"/>
    <property type="molecule type" value="Genomic_DNA"/>
</dbReference>
<dbReference type="InterPro" id="IPR024083">
    <property type="entry name" value="Fumarase/histidase_N"/>
</dbReference>
<dbReference type="RefSeq" id="WP_282587419.1">
    <property type="nucleotide sequence ID" value="NZ_JAMOIM010000020.1"/>
</dbReference>
<dbReference type="InterPro" id="IPR001106">
    <property type="entry name" value="Aromatic_Lyase"/>
</dbReference>
<dbReference type="Proteomes" id="UP001165667">
    <property type="component" value="Unassembled WGS sequence"/>
</dbReference>
<dbReference type="CDD" id="cd00332">
    <property type="entry name" value="PAL-HAL"/>
    <property type="match status" value="1"/>
</dbReference>
<dbReference type="AlphaFoldDB" id="A0AA41YYR0"/>
<comment type="caution">
    <text evidence="1">The sequence shown here is derived from an EMBL/GenBank/DDBJ whole genome shotgun (WGS) entry which is preliminary data.</text>
</comment>
<dbReference type="GO" id="GO:0016841">
    <property type="term" value="F:ammonia-lyase activity"/>
    <property type="evidence" value="ECO:0007669"/>
    <property type="project" value="UniProtKB-ARBA"/>
</dbReference>
<gene>
    <name evidence="1" type="ORF">M8523_23855</name>
</gene>
<proteinExistence type="predicted"/>
<dbReference type="Pfam" id="PF00221">
    <property type="entry name" value="Lyase_aromatic"/>
    <property type="match status" value="1"/>
</dbReference>
<dbReference type="SUPFAM" id="SSF48557">
    <property type="entry name" value="L-aspartase-like"/>
    <property type="match status" value="1"/>
</dbReference>
<dbReference type="PANTHER" id="PTHR10362">
    <property type="entry name" value="HISTIDINE AMMONIA-LYASE"/>
    <property type="match status" value="1"/>
</dbReference>
<keyword evidence="2" id="KW-1185">Reference proteome</keyword>
<protein>
    <submittedName>
        <fullName evidence="1">Histidine ammonia-lyase</fullName>
    </submittedName>
</protein>
<evidence type="ECO:0000313" key="2">
    <source>
        <dbReference type="Proteomes" id="UP001165667"/>
    </source>
</evidence>
<accession>A0AA41YYR0</accession>
<dbReference type="Gene3D" id="1.10.275.10">
    <property type="entry name" value="Fumarase/aspartase (N-terminal domain)"/>
    <property type="match status" value="1"/>
</dbReference>
<organism evidence="1 2">
    <name type="scientific">Lichenifustis flavocetrariae</name>
    <dbReference type="NCBI Taxonomy" id="2949735"/>
    <lineage>
        <taxon>Bacteria</taxon>
        <taxon>Pseudomonadati</taxon>
        <taxon>Pseudomonadota</taxon>
        <taxon>Alphaproteobacteria</taxon>
        <taxon>Hyphomicrobiales</taxon>
        <taxon>Lichenihabitantaceae</taxon>
        <taxon>Lichenifustis</taxon>
    </lineage>
</organism>